<dbReference type="Proteomes" id="UP001174210">
    <property type="component" value="Unassembled WGS sequence"/>
</dbReference>
<feature type="transmembrane region" description="Helical" evidence="1">
    <location>
        <begin position="56"/>
        <end position="75"/>
    </location>
</feature>
<proteinExistence type="predicted"/>
<name>A0ABT8IY16_9MICO</name>
<sequence length="77" mass="8159">MGEQQQSKPRSWVGSWARSEEFWRGVTSKMLAGFIVLLVGAFFAAVAGLIDWSIVGIVVLGIIVLIGTALLALAVGV</sequence>
<keyword evidence="1" id="KW-1133">Transmembrane helix</keyword>
<evidence type="ECO:0000313" key="3">
    <source>
        <dbReference type="Proteomes" id="UP001174210"/>
    </source>
</evidence>
<keyword evidence="3" id="KW-1185">Reference proteome</keyword>
<dbReference type="RefSeq" id="WP_175338872.1">
    <property type="nucleotide sequence ID" value="NZ_JAROCB010000003.1"/>
</dbReference>
<organism evidence="2 3">
    <name type="scientific">Leifsonia virtsii</name>
    <dbReference type="NCBI Taxonomy" id="3035915"/>
    <lineage>
        <taxon>Bacteria</taxon>
        <taxon>Bacillati</taxon>
        <taxon>Actinomycetota</taxon>
        <taxon>Actinomycetes</taxon>
        <taxon>Micrococcales</taxon>
        <taxon>Microbacteriaceae</taxon>
        <taxon>Leifsonia</taxon>
    </lineage>
</organism>
<gene>
    <name evidence="2" type="ORF">P5G59_11240</name>
</gene>
<accession>A0ABT8IY16</accession>
<protein>
    <submittedName>
        <fullName evidence="2">Uncharacterized protein</fullName>
    </submittedName>
</protein>
<comment type="caution">
    <text evidence="2">The sequence shown here is derived from an EMBL/GenBank/DDBJ whole genome shotgun (WGS) entry which is preliminary data.</text>
</comment>
<evidence type="ECO:0000313" key="2">
    <source>
        <dbReference type="EMBL" id="MDN4597717.1"/>
    </source>
</evidence>
<dbReference type="EMBL" id="JAROCB010000003">
    <property type="protein sequence ID" value="MDN4597717.1"/>
    <property type="molecule type" value="Genomic_DNA"/>
</dbReference>
<reference evidence="2" key="1">
    <citation type="submission" date="2023-03" db="EMBL/GenBank/DDBJ databases">
        <title>MT1 and MT2 Draft Genomes of Novel Species.</title>
        <authorList>
            <person name="Venkateswaran K."/>
        </authorList>
    </citation>
    <scope>NUCLEOTIDE SEQUENCE</scope>
    <source>
        <strain evidence="2">F6_8S_P_1A</strain>
    </source>
</reference>
<keyword evidence="1" id="KW-0472">Membrane</keyword>
<keyword evidence="1" id="KW-0812">Transmembrane</keyword>
<feature type="transmembrane region" description="Helical" evidence="1">
    <location>
        <begin position="31"/>
        <end position="50"/>
    </location>
</feature>
<evidence type="ECO:0000256" key="1">
    <source>
        <dbReference type="SAM" id="Phobius"/>
    </source>
</evidence>